<accession>A0AA92V027</accession>
<evidence type="ECO:0000313" key="4">
    <source>
        <dbReference type="Proteomes" id="UP000284990"/>
    </source>
</evidence>
<dbReference type="InterPro" id="IPR029140">
    <property type="entry name" value="Mfa1_C"/>
</dbReference>
<proteinExistence type="predicted"/>
<reference evidence="3 4" key="1">
    <citation type="submission" date="2018-08" db="EMBL/GenBank/DDBJ databases">
        <title>A genome reference for cultivated species of the human gut microbiota.</title>
        <authorList>
            <person name="Zou Y."/>
            <person name="Xue W."/>
            <person name="Luo G."/>
        </authorList>
    </citation>
    <scope>NUCLEOTIDE SEQUENCE [LARGE SCALE GENOMIC DNA]</scope>
    <source>
        <strain evidence="3 4">AM42-23AC</strain>
    </source>
</reference>
<sequence>MFKMKSIIRSLLVLLLVMSFTSCVRDNISDFPIENDNSKVFLSVSINVAGEESETTRAEDYIFEPTPFGGEDGNGDHKGETYERTVNNMSMLFFHSEKEDLTDGDVTIDNVIYFPTVTPDGKRTIAVEVDPKFLKDTSLRFLVIANVGDLSDYRGRKLSAVRDQLITDVFKRTDDATFTKKGELAGYSTFVMSSRGQSSLTIKSGSGTKSDPYLINHEIERLAARIDIMPHVQRYKLDDKTHHCKYCYNVTQGSDVIGGFVLEYVRPYNVLTSKEYVFRRTATDASLANLKYLGLEEADGNKQNTNYVVDPTSLNKSEATFKYPKNTDEYWANASYESFYQTRDAGKTHTHSTNPRASAENPYDPETAYYILDYVKENTSFDNNEKYATGLVFKGKYYEAEDWDAAKKEPIAGHESKGKDKAYTYVIRHSDPTGNGTTNDIMHYGIVRNNIYRVRIDGITGKGPDGMKVTLNVRKWATYTHDETTM</sequence>
<gene>
    <name evidence="3" type="ORF">DW916_11285</name>
</gene>
<dbReference type="Gene3D" id="2.60.40.2580">
    <property type="match status" value="1"/>
</dbReference>
<organism evidence="3 4">
    <name type="scientific">Segatella copri</name>
    <dbReference type="NCBI Taxonomy" id="165179"/>
    <lineage>
        <taxon>Bacteria</taxon>
        <taxon>Pseudomonadati</taxon>
        <taxon>Bacteroidota</taxon>
        <taxon>Bacteroidia</taxon>
        <taxon>Bacteroidales</taxon>
        <taxon>Prevotellaceae</taxon>
        <taxon>Segatella</taxon>
    </lineage>
</organism>
<dbReference type="AlphaFoldDB" id="A0AA92V027"/>
<protein>
    <recommendedName>
        <fullName evidence="2">Minor fimbrium subunit Mfa1 C-terminal domain-containing protein</fullName>
    </recommendedName>
</protein>
<keyword evidence="1" id="KW-0732">Signal</keyword>
<comment type="caution">
    <text evidence="3">The sequence shown here is derived from an EMBL/GenBank/DDBJ whole genome shotgun (WGS) entry which is preliminary data.</text>
</comment>
<dbReference type="Gene3D" id="2.60.40.3690">
    <property type="match status" value="1"/>
</dbReference>
<evidence type="ECO:0000259" key="2">
    <source>
        <dbReference type="Pfam" id="PF15495"/>
    </source>
</evidence>
<feature type="signal peptide" evidence="1">
    <location>
        <begin position="1"/>
        <end position="24"/>
    </location>
</feature>
<name>A0AA92V027_9BACT</name>
<dbReference type="PROSITE" id="PS51257">
    <property type="entry name" value="PROKAR_LIPOPROTEIN"/>
    <property type="match status" value="1"/>
</dbReference>
<evidence type="ECO:0000313" key="3">
    <source>
        <dbReference type="EMBL" id="RHA84579.1"/>
    </source>
</evidence>
<dbReference type="EMBL" id="QSFW01000024">
    <property type="protein sequence ID" value="RHA84579.1"/>
    <property type="molecule type" value="Genomic_DNA"/>
</dbReference>
<feature type="chain" id="PRO_5041731343" description="Minor fimbrium subunit Mfa1 C-terminal domain-containing protein" evidence="1">
    <location>
        <begin position="25"/>
        <end position="486"/>
    </location>
</feature>
<evidence type="ECO:0000256" key="1">
    <source>
        <dbReference type="SAM" id="SignalP"/>
    </source>
</evidence>
<feature type="domain" description="Minor fimbrium subunit Mfa1 C-terminal" evidence="2">
    <location>
        <begin position="423"/>
        <end position="463"/>
    </location>
</feature>
<dbReference type="Proteomes" id="UP000284990">
    <property type="component" value="Unassembled WGS sequence"/>
</dbReference>
<dbReference type="Pfam" id="PF15495">
    <property type="entry name" value="Fimbrillin_C"/>
    <property type="match status" value="1"/>
</dbReference>